<dbReference type="PANTHER" id="PTHR24347">
    <property type="entry name" value="SERINE/THREONINE-PROTEIN KINASE"/>
    <property type="match status" value="1"/>
</dbReference>
<evidence type="ECO:0000313" key="6">
    <source>
        <dbReference type="EMBL" id="KAJ3118265.1"/>
    </source>
</evidence>
<dbReference type="PROSITE" id="PS50011">
    <property type="entry name" value="PROTEIN_KINASE_DOM"/>
    <property type="match status" value="1"/>
</dbReference>
<dbReference type="Pfam" id="PF00069">
    <property type="entry name" value="Pkinase"/>
    <property type="match status" value="2"/>
</dbReference>
<accession>A0AAD5SZM1</accession>
<name>A0AAD5SZM1_9FUNG</name>
<dbReference type="PROSITE" id="PS00108">
    <property type="entry name" value="PROTEIN_KINASE_ST"/>
    <property type="match status" value="1"/>
</dbReference>
<dbReference type="GO" id="GO:0004674">
    <property type="term" value="F:protein serine/threonine kinase activity"/>
    <property type="evidence" value="ECO:0007669"/>
    <property type="project" value="UniProtKB-KW"/>
</dbReference>
<keyword evidence="7" id="KW-1185">Reference proteome</keyword>
<proteinExistence type="inferred from homology"/>
<dbReference type="EMBL" id="JADGJH010001129">
    <property type="protein sequence ID" value="KAJ3118265.1"/>
    <property type="molecule type" value="Genomic_DNA"/>
</dbReference>
<organism evidence="6 7">
    <name type="scientific">Physocladia obscura</name>
    <dbReference type="NCBI Taxonomy" id="109957"/>
    <lineage>
        <taxon>Eukaryota</taxon>
        <taxon>Fungi</taxon>
        <taxon>Fungi incertae sedis</taxon>
        <taxon>Chytridiomycota</taxon>
        <taxon>Chytridiomycota incertae sedis</taxon>
        <taxon>Chytridiomycetes</taxon>
        <taxon>Chytridiales</taxon>
        <taxon>Chytriomycetaceae</taxon>
        <taxon>Physocladia</taxon>
    </lineage>
</organism>
<dbReference type="SUPFAM" id="SSF56112">
    <property type="entry name" value="Protein kinase-like (PK-like)"/>
    <property type="match status" value="1"/>
</dbReference>
<dbReference type="InterPro" id="IPR008271">
    <property type="entry name" value="Ser/Thr_kinase_AS"/>
</dbReference>
<dbReference type="GO" id="GO:0005524">
    <property type="term" value="F:ATP binding"/>
    <property type="evidence" value="ECO:0007669"/>
    <property type="project" value="UniProtKB-UniRule"/>
</dbReference>
<dbReference type="Proteomes" id="UP001211907">
    <property type="component" value="Unassembled WGS sequence"/>
</dbReference>
<dbReference type="InterPro" id="IPR011009">
    <property type="entry name" value="Kinase-like_dom_sf"/>
</dbReference>
<reference evidence="6" key="1">
    <citation type="submission" date="2020-05" db="EMBL/GenBank/DDBJ databases">
        <title>Phylogenomic resolution of chytrid fungi.</title>
        <authorList>
            <person name="Stajich J.E."/>
            <person name="Amses K."/>
            <person name="Simmons R."/>
            <person name="Seto K."/>
            <person name="Myers J."/>
            <person name="Bonds A."/>
            <person name="Quandt C.A."/>
            <person name="Barry K."/>
            <person name="Liu P."/>
            <person name="Grigoriev I."/>
            <person name="Longcore J.E."/>
            <person name="James T.Y."/>
        </authorList>
    </citation>
    <scope>NUCLEOTIDE SEQUENCE</scope>
    <source>
        <strain evidence="6">JEL0513</strain>
    </source>
</reference>
<keyword evidence="2 3" id="KW-0067">ATP-binding</keyword>
<dbReference type="InterPro" id="IPR017441">
    <property type="entry name" value="Protein_kinase_ATP_BS"/>
</dbReference>
<dbReference type="AlphaFoldDB" id="A0AAD5SZM1"/>
<evidence type="ECO:0000256" key="1">
    <source>
        <dbReference type="ARBA" id="ARBA00022741"/>
    </source>
</evidence>
<gene>
    <name evidence="6" type="ORF">HK100_000638</name>
</gene>
<evidence type="ECO:0000259" key="5">
    <source>
        <dbReference type="PROSITE" id="PS50011"/>
    </source>
</evidence>
<keyword evidence="4" id="KW-0418">Kinase</keyword>
<feature type="domain" description="Protein kinase" evidence="5">
    <location>
        <begin position="67"/>
        <end position="411"/>
    </location>
</feature>
<evidence type="ECO:0000256" key="4">
    <source>
        <dbReference type="RuleBase" id="RU000304"/>
    </source>
</evidence>
<keyword evidence="1 3" id="KW-0547">Nucleotide-binding</keyword>
<evidence type="ECO:0000256" key="3">
    <source>
        <dbReference type="PROSITE-ProRule" id="PRU10141"/>
    </source>
</evidence>
<dbReference type="SMART" id="SM00220">
    <property type="entry name" value="S_TKc"/>
    <property type="match status" value="1"/>
</dbReference>
<keyword evidence="4" id="KW-0723">Serine/threonine-protein kinase</keyword>
<feature type="binding site" evidence="3">
    <location>
        <position position="96"/>
    </location>
    <ligand>
        <name>ATP</name>
        <dbReference type="ChEBI" id="CHEBI:30616"/>
    </ligand>
</feature>
<sequence length="415" mass="45993">MIAKDMPTHCSSSETFSSRSEYTTIKKCRTYQKEKARLYDGFLMEDKARIAVMHAFSMSPVQLLTEYAVKRVIGFGSNGVVLAAIDNKTLAQVAIKIIYKDYASLPQLSAPSEIQVLKHLSSLSGTTSFSEQESNILKYIDDWQDQHHFYLVTELFGSDWLQSSKHSTTESIPPIKFIVSHTASSPKTTFTTAPTASIKITLPMSTGSSDLWAWAHAHRAHVWESSNYTHSMLPLHPIKHIIKRVALAIAKVHSLGFYHGDIKLENILVKSTSSSSKNTASGPAVRLADFGHAKYVSFGFSRYGTQQFAPPEVLADSPYRENLDGRAADVFALGMLMYVLLHGVGELPSTVYAVLEGRVGYRDLVREDGGFYPFGSLDEVDGDGQALLDGMCMVDPEQRMDIQQVLAHSWLSDVL</sequence>
<dbReference type="InterPro" id="IPR000719">
    <property type="entry name" value="Prot_kinase_dom"/>
</dbReference>
<protein>
    <recommendedName>
        <fullName evidence="5">Protein kinase domain-containing protein</fullName>
    </recommendedName>
</protein>
<dbReference type="Gene3D" id="1.10.510.10">
    <property type="entry name" value="Transferase(Phosphotransferase) domain 1"/>
    <property type="match status" value="2"/>
</dbReference>
<comment type="caution">
    <text evidence="6">The sequence shown here is derived from an EMBL/GenBank/DDBJ whole genome shotgun (WGS) entry which is preliminary data.</text>
</comment>
<evidence type="ECO:0000313" key="7">
    <source>
        <dbReference type="Proteomes" id="UP001211907"/>
    </source>
</evidence>
<dbReference type="PROSITE" id="PS00107">
    <property type="entry name" value="PROTEIN_KINASE_ATP"/>
    <property type="match status" value="1"/>
</dbReference>
<evidence type="ECO:0000256" key="2">
    <source>
        <dbReference type="ARBA" id="ARBA00022840"/>
    </source>
</evidence>
<comment type="similarity">
    <text evidence="4">Belongs to the protein kinase superfamily.</text>
</comment>
<keyword evidence="4" id="KW-0808">Transferase</keyword>